<gene>
    <name evidence="2" type="ORF">ACFY8O_13065</name>
</gene>
<reference evidence="2 3" key="1">
    <citation type="submission" date="2024-10" db="EMBL/GenBank/DDBJ databases">
        <title>The Natural Products Discovery Center: Release of the First 8490 Sequenced Strains for Exploring Actinobacteria Biosynthetic Diversity.</title>
        <authorList>
            <person name="Kalkreuter E."/>
            <person name="Kautsar S.A."/>
            <person name="Yang D."/>
            <person name="Bader C.D."/>
            <person name="Teijaro C.N."/>
            <person name="Fluegel L."/>
            <person name="Davis C.M."/>
            <person name="Simpson J.R."/>
            <person name="Lauterbach L."/>
            <person name="Steele A.D."/>
            <person name="Gui C."/>
            <person name="Meng S."/>
            <person name="Li G."/>
            <person name="Viehrig K."/>
            <person name="Ye F."/>
            <person name="Su P."/>
            <person name="Kiefer A.F."/>
            <person name="Nichols A."/>
            <person name="Cepeda A.J."/>
            <person name="Yan W."/>
            <person name="Fan B."/>
            <person name="Jiang Y."/>
            <person name="Adhikari A."/>
            <person name="Zheng C.-J."/>
            <person name="Schuster L."/>
            <person name="Cowan T.M."/>
            <person name="Smanski M.J."/>
            <person name="Chevrette M.G."/>
            <person name="De Carvalho L.P.S."/>
            <person name="Shen B."/>
        </authorList>
    </citation>
    <scope>NUCLEOTIDE SEQUENCE [LARGE SCALE GENOMIC DNA]</scope>
    <source>
        <strain evidence="2 3">NPDC012540</strain>
    </source>
</reference>
<proteinExistence type="predicted"/>
<evidence type="ECO:0000313" key="2">
    <source>
        <dbReference type="EMBL" id="MFF5896847.1"/>
    </source>
</evidence>
<dbReference type="Pfam" id="PF13450">
    <property type="entry name" value="NAD_binding_8"/>
    <property type="match status" value="1"/>
</dbReference>
<dbReference type="Gene3D" id="3.50.50.60">
    <property type="entry name" value="FAD/NAD(P)-binding domain"/>
    <property type="match status" value="1"/>
</dbReference>
<feature type="compositionally biased region" description="Basic residues" evidence="1">
    <location>
        <begin position="192"/>
        <end position="201"/>
    </location>
</feature>
<dbReference type="InterPro" id="IPR036188">
    <property type="entry name" value="FAD/NAD-bd_sf"/>
</dbReference>
<accession>A0ABW6X425</accession>
<sequence length="214" mass="22439">MRNDRCPCPPGRHAGTGACVEGSAVTHVAIVGGGIGGIAAAVFLGRRGHAVTVFERDVRQPGEHLDEDFFDRRRPGVPQAVQPHAPCRPPYATSCAAETPDVYADLLRRGAVERHELDRRHRGGPPPSRAPARRTPGLRTGVGRPGAVGVGGGDGSPAHRSRRSASGGMTRPAARCGAPPVGVRRLAPSRRSVPRHSRGRVPRSGASRRGGGTR</sequence>
<feature type="compositionally biased region" description="Gly residues" evidence="1">
    <location>
        <begin position="143"/>
        <end position="155"/>
    </location>
</feature>
<dbReference type="Proteomes" id="UP001602322">
    <property type="component" value="Unassembled WGS sequence"/>
</dbReference>
<keyword evidence="3" id="KW-1185">Reference proteome</keyword>
<evidence type="ECO:0000256" key="1">
    <source>
        <dbReference type="SAM" id="MobiDB-lite"/>
    </source>
</evidence>
<feature type="region of interest" description="Disordered" evidence="1">
    <location>
        <begin position="113"/>
        <end position="214"/>
    </location>
</feature>
<dbReference type="SUPFAM" id="SSF51905">
    <property type="entry name" value="FAD/NAD(P)-binding domain"/>
    <property type="match status" value="1"/>
</dbReference>
<dbReference type="RefSeq" id="WP_387901348.1">
    <property type="nucleotide sequence ID" value="NZ_JBIBEG010000003.1"/>
</dbReference>
<protein>
    <submittedName>
        <fullName evidence="2">NAD(P)-binding protein</fullName>
    </submittedName>
</protein>
<name>A0ABW6X425_9ACTN</name>
<organism evidence="2 3">
    <name type="scientific">Streptomyces argenteolus</name>
    <dbReference type="NCBI Taxonomy" id="67274"/>
    <lineage>
        <taxon>Bacteria</taxon>
        <taxon>Bacillati</taxon>
        <taxon>Actinomycetota</taxon>
        <taxon>Actinomycetes</taxon>
        <taxon>Kitasatosporales</taxon>
        <taxon>Streptomycetaceae</taxon>
        <taxon>Streptomyces</taxon>
    </lineage>
</organism>
<comment type="caution">
    <text evidence="2">The sequence shown here is derived from an EMBL/GenBank/DDBJ whole genome shotgun (WGS) entry which is preliminary data.</text>
</comment>
<dbReference type="EMBL" id="JBIBEG010000003">
    <property type="protein sequence ID" value="MFF5896847.1"/>
    <property type="molecule type" value="Genomic_DNA"/>
</dbReference>
<feature type="compositionally biased region" description="Low complexity" evidence="1">
    <location>
        <begin position="133"/>
        <end position="142"/>
    </location>
</feature>
<evidence type="ECO:0000313" key="3">
    <source>
        <dbReference type="Proteomes" id="UP001602322"/>
    </source>
</evidence>